<name>A0ABP8B7I9_9SPHI</name>
<gene>
    <name evidence="1" type="ORF">GCM10022289_11320</name>
</gene>
<proteinExistence type="predicted"/>
<organism evidence="1 2">
    <name type="scientific">Pedobacter jeongneungensis</name>
    <dbReference type="NCBI Taxonomy" id="947309"/>
    <lineage>
        <taxon>Bacteria</taxon>
        <taxon>Pseudomonadati</taxon>
        <taxon>Bacteroidota</taxon>
        <taxon>Sphingobacteriia</taxon>
        <taxon>Sphingobacteriales</taxon>
        <taxon>Sphingobacteriaceae</taxon>
        <taxon>Pedobacter</taxon>
    </lineage>
</organism>
<dbReference type="Proteomes" id="UP001501772">
    <property type="component" value="Unassembled WGS sequence"/>
</dbReference>
<comment type="caution">
    <text evidence="1">The sequence shown here is derived from an EMBL/GenBank/DDBJ whole genome shotgun (WGS) entry which is preliminary data.</text>
</comment>
<evidence type="ECO:0000313" key="1">
    <source>
        <dbReference type="EMBL" id="GAA4200043.1"/>
    </source>
</evidence>
<dbReference type="InterPro" id="IPR024992">
    <property type="entry name" value="DUF3891"/>
</dbReference>
<dbReference type="EMBL" id="BAABBY010000002">
    <property type="protein sequence ID" value="GAA4200043.1"/>
    <property type="molecule type" value="Genomic_DNA"/>
</dbReference>
<dbReference type="RefSeq" id="WP_344850194.1">
    <property type="nucleotide sequence ID" value="NZ_BAABBY010000002.1"/>
</dbReference>
<sequence length="237" mass="27351">MIVNYCNSGWEIITQRAHGLLAGQICARWKISDQPNRWVETLIATTEHDDVFNEFSRGPLLCDNGGPLDFKMTAFDMEACMEMMDKALSKSRFIALLFARHISFTHGSEAAAKPYLAKLKKQEPQWVKEARSSMEEVNRAYALLEFCDAFSLLICQDQIPPEERRLEISQGPGGTSYQFFQQEQRLIVKPWPFGCDRFEVSYERLSLKDISFENDKVFRKALQKAPVELRKVIISRQ</sequence>
<reference evidence="2" key="1">
    <citation type="journal article" date="2019" name="Int. J. Syst. Evol. Microbiol.">
        <title>The Global Catalogue of Microorganisms (GCM) 10K type strain sequencing project: providing services to taxonomists for standard genome sequencing and annotation.</title>
        <authorList>
            <consortium name="The Broad Institute Genomics Platform"/>
            <consortium name="The Broad Institute Genome Sequencing Center for Infectious Disease"/>
            <person name="Wu L."/>
            <person name="Ma J."/>
        </authorList>
    </citation>
    <scope>NUCLEOTIDE SEQUENCE [LARGE SCALE GENOMIC DNA]</scope>
    <source>
        <strain evidence="2">JCM 17626</strain>
    </source>
</reference>
<keyword evidence="2" id="KW-1185">Reference proteome</keyword>
<evidence type="ECO:0000313" key="2">
    <source>
        <dbReference type="Proteomes" id="UP001501772"/>
    </source>
</evidence>
<evidence type="ECO:0008006" key="3">
    <source>
        <dbReference type="Google" id="ProtNLM"/>
    </source>
</evidence>
<accession>A0ABP8B7I9</accession>
<dbReference type="Pfam" id="PF13030">
    <property type="entry name" value="DUF3891"/>
    <property type="match status" value="1"/>
</dbReference>
<protein>
    <recommendedName>
        <fullName evidence="3">DUF3891 family protein</fullName>
    </recommendedName>
</protein>